<evidence type="ECO:0000313" key="8">
    <source>
        <dbReference type="WBParaSite" id="MBELARI_LOCUS4860"/>
    </source>
</evidence>
<name>A0AAF3J9G8_9BILA</name>
<protein>
    <recommendedName>
        <fullName evidence="6">Major facilitator superfamily (MFS) profile domain-containing protein</fullName>
    </recommendedName>
</protein>
<keyword evidence="2 5" id="KW-0812">Transmembrane</keyword>
<sequence length="442" mass="48430">MGIINPMNQILQEYLATSLSKKYGFSLEKTEISWIWSSTAGMLFIGAALGALGSSAIISRKGPVKALLYSAIWLLISAPLCGISSFIEIPEFFILGRFCSGIGIGIGMTAHGIFLIEISSVKFRGIISSFGGFSINIGFIFANFLGLPVILGTQTQWPIAFLIEGIPNILLILGIISFFHETPIHLLRFGKDQAAKESLKVYSKESDVDQEIEKLKRVLKFQQKTDKWSEILVDGASRSALLFSCALNCVVAFSGITAVSFFGTFLLESIGFSSSQAALANLLSGFAGTLGAIFGSFGLDRVGRRFLVIGSLLLLAFINTSMMILVALFNQTQNKQIAYGFLLLFVMFLFTFSAGVGPTAWFLGAELSPASSRAKIQSASVFCQYIFCFISPLIYYPLSVYSPTLSFLLFIVPLTVSAVYFYRYLPETKGKTFEEIFRNFSK</sequence>
<dbReference type="WBParaSite" id="MBELARI_LOCUS4860">
    <property type="protein sequence ID" value="MBELARI_LOCUS4860"/>
    <property type="gene ID" value="MBELARI_LOCUS4860"/>
</dbReference>
<feature type="transmembrane region" description="Helical" evidence="5">
    <location>
        <begin position="157"/>
        <end position="179"/>
    </location>
</feature>
<dbReference type="Gene3D" id="1.20.1250.20">
    <property type="entry name" value="MFS general substrate transporter like domains"/>
    <property type="match status" value="1"/>
</dbReference>
<feature type="transmembrane region" description="Helical" evidence="5">
    <location>
        <begin position="93"/>
        <end position="118"/>
    </location>
</feature>
<dbReference type="InterPro" id="IPR005829">
    <property type="entry name" value="Sugar_transporter_CS"/>
</dbReference>
<feature type="transmembrane region" description="Helical" evidence="5">
    <location>
        <begin position="240"/>
        <end position="266"/>
    </location>
</feature>
<dbReference type="PROSITE" id="PS00216">
    <property type="entry name" value="SUGAR_TRANSPORT_1"/>
    <property type="match status" value="1"/>
</dbReference>
<dbReference type="PANTHER" id="PTHR23503">
    <property type="entry name" value="SOLUTE CARRIER FAMILY 2"/>
    <property type="match status" value="1"/>
</dbReference>
<feature type="transmembrane region" description="Helical" evidence="5">
    <location>
        <begin position="341"/>
        <end position="364"/>
    </location>
</feature>
<dbReference type="PROSITE" id="PS50850">
    <property type="entry name" value="MFS"/>
    <property type="match status" value="1"/>
</dbReference>
<evidence type="ECO:0000256" key="5">
    <source>
        <dbReference type="SAM" id="Phobius"/>
    </source>
</evidence>
<feature type="transmembrane region" description="Helical" evidence="5">
    <location>
        <begin position="306"/>
        <end position="329"/>
    </location>
</feature>
<organism evidence="7 8">
    <name type="scientific">Mesorhabditis belari</name>
    <dbReference type="NCBI Taxonomy" id="2138241"/>
    <lineage>
        <taxon>Eukaryota</taxon>
        <taxon>Metazoa</taxon>
        <taxon>Ecdysozoa</taxon>
        <taxon>Nematoda</taxon>
        <taxon>Chromadorea</taxon>
        <taxon>Rhabditida</taxon>
        <taxon>Rhabditina</taxon>
        <taxon>Rhabditomorpha</taxon>
        <taxon>Rhabditoidea</taxon>
        <taxon>Rhabditidae</taxon>
        <taxon>Mesorhabditinae</taxon>
        <taxon>Mesorhabditis</taxon>
    </lineage>
</organism>
<dbReference type="InterPro" id="IPR003663">
    <property type="entry name" value="Sugar/inositol_transpt"/>
</dbReference>
<keyword evidence="4 5" id="KW-0472">Membrane</keyword>
<feature type="transmembrane region" description="Helical" evidence="5">
    <location>
        <begin position="278"/>
        <end position="299"/>
    </location>
</feature>
<reference evidence="8" key="1">
    <citation type="submission" date="2024-02" db="UniProtKB">
        <authorList>
            <consortium name="WormBaseParasite"/>
        </authorList>
    </citation>
    <scope>IDENTIFICATION</scope>
</reference>
<feature type="transmembrane region" description="Helical" evidence="5">
    <location>
        <begin position="66"/>
        <end position="87"/>
    </location>
</feature>
<feature type="transmembrane region" description="Helical" evidence="5">
    <location>
        <begin position="34"/>
        <end position="54"/>
    </location>
</feature>
<dbReference type="InterPro" id="IPR036259">
    <property type="entry name" value="MFS_trans_sf"/>
</dbReference>
<dbReference type="PRINTS" id="PR00171">
    <property type="entry name" value="SUGRTRNSPORT"/>
</dbReference>
<evidence type="ECO:0000256" key="1">
    <source>
        <dbReference type="ARBA" id="ARBA00004141"/>
    </source>
</evidence>
<dbReference type="InterPro" id="IPR020846">
    <property type="entry name" value="MFS_dom"/>
</dbReference>
<comment type="subcellular location">
    <subcellularLocation>
        <location evidence="1">Membrane</location>
        <topology evidence="1">Multi-pass membrane protein</topology>
    </subcellularLocation>
</comment>
<keyword evidence="7" id="KW-1185">Reference proteome</keyword>
<feature type="transmembrane region" description="Helical" evidence="5">
    <location>
        <begin position="404"/>
        <end position="422"/>
    </location>
</feature>
<dbReference type="PANTHER" id="PTHR23503:SF106">
    <property type="entry name" value="MAJOR FACILITATOR SUPERFAMILY (MFS) PROFILE DOMAIN-CONTAINING PROTEIN"/>
    <property type="match status" value="1"/>
</dbReference>
<evidence type="ECO:0000256" key="3">
    <source>
        <dbReference type="ARBA" id="ARBA00022989"/>
    </source>
</evidence>
<dbReference type="Pfam" id="PF00083">
    <property type="entry name" value="Sugar_tr"/>
    <property type="match status" value="1"/>
</dbReference>
<feature type="domain" description="Major facilitator superfamily (MFS) profile" evidence="6">
    <location>
        <begin position="1"/>
        <end position="429"/>
    </location>
</feature>
<evidence type="ECO:0000256" key="4">
    <source>
        <dbReference type="ARBA" id="ARBA00023136"/>
    </source>
</evidence>
<evidence type="ECO:0000259" key="6">
    <source>
        <dbReference type="PROSITE" id="PS50850"/>
    </source>
</evidence>
<dbReference type="AlphaFoldDB" id="A0AAF3J9G8"/>
<proteinExistence type="predicted"/>
<dbReference type="InterPro" id="IPR005828">
    <property type="entry name" value="MFS_sugar_transport-like"/>
</dbReference>
<feature type="transmembrane region" description="Helical" evidence="5">
    <location>
        <begin position="130"/>
        <end position="151"/>
    </location>
</feature>
<dbReference type="SUPFAM" id="SSF103473">
    <property type="entry name" value="MFS general substrate transporter"/>
    <property type="match status" value="1"/>
</dbReference>
<dbReference type="InterPro" id="IPR045263">
    <property type="entry name" value="GLUT"/>
</dbReference>
<evidence type="ECO:0000313" key="7">
    <source>
        <dbReference type="Proteomes" id="UP000887575"/>
    </source>
</evidence>
<dbReference type="GO" id="GO:0016020">
    <property type="term" value="C:membrane"/>
    <property type="evidence" value="ECO:0007669"/>
    <property type="project" value="UniProtKB-SubCell"/>
</dbReference>
<evidence type="ECO:0000256" key="2">
    <source>
        <dbReference type="ARBA" id="ARBA00022692"/>
    </source>
</evidence>
<feature type="transmembrane region" description="Helical" evidence="5">
    <location>
        <begin position="376"/>
        <end position="398"/>
    </location>
</feature>
<accession>A0AAF3J9G8</accession>
<dbReference type="Proteomes" id="UP000887575">
    <property type="component" value="Unassembled WGS sequence"/>
</dbReference>
<keyword evidence="3 5" id="KW-1133">Transmembrane helix</keyword>
<dbReference type="GO" id="GO:0015149">
    <property type="term" value="F:hexose transmembrane transporter activity"/>
    <property type="evidence" value="ECO:0007669"/>
    <property type="project" value="TreeGrafter"/>
</dbReference>